<evidence type="ECO:0000259" key="3">
    <source>
        <dbReference type="Pfam" id="PF04892"/>
    </source>
</evidence>
<proteinExistence type="predicted"/>
<keyword evidence="2" id="KW-0472">Membrane</keyword>
<keyword evidence="2" id="KW-0812">Transmembrane</keyword>
<keyword evidence="5" id="KW-1185">Reference proteome</keyword>
<dbReference type="Pfam" id="PF04892">
    <property type="entry name" value="VanZ"/>
    <property type="match status" value="1"/>
</dbReference>
<dbReference type="EMBL" id="QVIG01000001">
    <property type="protein sequence ID" value="RGD60009.1"/>
    <property type="molecule type" value="Genomic_DNA"/>
</dbReference>
<organism evidence="4 5">
    <name type="scientific">Kitasatospora xanthocidica</name>
    <dbReference type="NCBI Taxonomy" id="83382"/>
    <lineage>
        <taxon>Bacteria</taxon>
        <taxon>Bacillati</taxon>
        <taxon>Actinomycetota</taxon>
        <taxon>Actinomycetes</taxon>
        <taxon>Kitasatosporales</taxon>
        <taxon>Streptomycetaceae</taxon>
        <taxon>Kitasatospora</taxon>
    </lineage>
</organism>
<feature type="compositionally biased region" description="Gly residues" evidence="1">
    <location>
        <begin position="1"/>
        <end position="11"/>
    </location>
</feature>
<protein>
    <recommendedName>
        <fullName evidence="3">VanZ-like domain-containing protein</fullName>
    </recommendedName>
</protein>
<evidence type="ECO:0000256" key="1">
    <source>
        <dbReference type="SAM" id="MobiDB-lite"/>
    </source>
</evidence>
<comment type="caution">
    <text evidence="4">The sequence shown here is derived from an EMBL/GenBank/DDBJ whole genome shotgun (WGS) entry which is preliminary data.</text>
</comment>
<evidence type="ECO:0000313" key="4">
    <source>
        <dbReference type="EMBL" id="RGD60009.1"/>
    </source>
</evidence>
<dbReference type="Proteomes" id="UP000263377">
    <property type="component" value="Unassembled WGS sequence"/>
</dbReference>
<feature type="transmembrane region" description="Helical" evidence="2">
    <location>
        <begin position="166"/>
        <end position="185"/>
    </location>
</feature>
<feature type="compositionally biased region" description="Low complexity" evidence="1">
    <location>
        <begin position="12"/>
        <end position="29"/>
    </location>
</feature>
<feature type="transmembrane region" description="Helical" evidence="2">
    <location>
        <begin position="197"/>
        <end position="219"/>
    </location>
</feature>
<name>A0A372ZVW7_9ACTN</name>
<dbReference type="AlphaFoldDB" id="A0A372ZVW7"/>
<evidence type="ECO:0000313" key="5">
    <source>
        <dbReference type="Proteomes" id="UP000263377"/>
    </source>
</evidence>
<feature type="transmembrane region" description="Helical" evidence="2">
    <location>
        <begin position="133"/>
        <end position="154"/>
    </location>
</feature>
<feature type="transmembrane region" description="Helical" evidence="2">
    <location>
        <begin position="92"/>
        <end position="113"/>
    </location>
</feature>
<dbReference type="InterPro" id="IPR006976">
    <property type="entry name" value="VanZ-like"/>
</dbReference>
<feature type="domain" description="VanZ-like" evidence="3">
    <location>
        <begin position="101"/>
        <end position="210"/>
    </location>
</feature>
<accession>A0A372ZVW7</accession>
<gene>
    <name evidence="4" type="ORF">DR950_21450</name>
</gene>
<sequence length="273" mass="27884">MGVGRPGGGPPWGWAALGVGRPAGRPPARGGRGAGRGFGGAFGNVHAGCGTDVTSAHVLPPVQRDGTRTRDERSGAGTESNPAAAVHRPLRLAGLAGLTGHLALVLWLVLRPLPVAWVYDANLTPFASLRSSSGWQVVGELLLLAPLGVLLPLAGGRLRAPWLPSFLRTTGASALLATALEFLSSWAPGHVLNVDHILLAVVGVAVVHLALVPGLRHLLRDRRPRVPRMTVLSVPPAVASVAAATSAAAATSVAAVTPAARRRAYAEPTPPAG</sequence>
<feature type="region of interest" description="Disordered" evidence="1">
    <location>
        <begin position="1"/>
        <end position="35"/>
    </location>
</feature>
<feature type="compositionally biased region" description="Basic and acidic residues" evidence="1">
    <location>
        <begin position="65"/>
        <end position="74"/>
    </location>
</feature>
<evidence type="ECO:0000256" key="2">
    <source>
        <dbReference type="SAM" id="Phobius"/>
    </source>
</evidence>
<feature type="region of interest" description="Disordered" evidence="1">
    <location>
        <begin position="56"/>
        <end position="83"/>
    </location>
</feature>
<keyword evidence="2" id="KW-1133">Transmembrane helix</keyword>
<reference evidence="4 5" key="1">
    <citation type="submission" date="2018-08" db="EMBL/GenBank/DDBJ databases">
        <title>Diversity &amp; Physiological Properties of Lignin-Decomposing Actinobacteria from Soil.</title>
        <authorList>
            <person name="Roh S.G."/>
            <person name="Kim S.B."/>
        </authorList>
    </citation>
    <scope>NUCLEOTIDE SEQUENCE [LARGE SCALE GENOMIC DNA]</scope>
    <source>
        <strain evidence="4 5">MMS17-GH009</strain>
    </source>
</reference>